<dbReference type="PANTHER" id="PTHR33203">
    <property type="entry name" value="OLEOSIN"/>
    <property type="match status" value="1"/>
</dbReference>
<evidence type="ECO:0000256" key="5">
    <source>
        <dbReference type="ARBA" id="ARBA00022692"/>
    </source>
</evidence>
<keyword evidence="5 9" id="KW-0812">Transmembrane</keyword>
<comment type="similarity">
    <text evidence="3">Belongs to the oleosin family.</text>
</comment>
<reference evidence="10 11" key="1">
    <citation type="submission" date="2021-05" db="EMBL/GenBank/DDBJ databases">
        <title>Genome Assembly of Synthetic Allotetraploid Brassica napus Reveals Homoeologous Exchanges between Subgenomes.</title>
        <authorList>
            <person name="Davis J.T."/>
        </authorList>
    </citation>
    <scope>NUCLEOTIDE SEQUENCE [LARGE SCALE GENOMIC DNA]</scope>
    <source>
        <strain evidence="11">cv. Da-Ae</strain>
        <tissue evidence="10">Seedling</tissue>
    </source>
</reference>
<sequence length="245" mass="24000">TRQLHKIWRMISGELCQSEYHSHQLFKFNIFLEMFSFLIPVWDANKVTIASVASVVFLAFAGLTLAVSAVALVVSAPLFIIFSPILVPATIATTLLATGTAEGTRLALSAQRPLKLLKFSDGYWGFWGGKTFSGSFGDILKWLQKQPWFKGIPAGGAAPAAGGAEPPAAEAAPPAGGAAPPAGGAAPPAAGGAAPPAAGGAAPPAAGGAAPPPAGGAAPPAAGGAAPPAAGGAAPPPAGGAAPSM</sequence>
<feature type="non-terminal residue" evidence="10">
    <location>
        <position position="1"/>
    </location>
</feature>
<evidence type="ECO:0000256" key="3">
    <source>
        <dbReference type="ARBA" id="ARBA00010858"/>
    </source>
</evidence>
<name>A0ABQ7Y7C5_BRANA</name>
<evidence type="ECO:0000256" key="4">
    <source>
        <dbReference type="ARBA" id="ARBA00022677"/>
    </source>
</evidence>
<feature type="transmembrane region" description="Helical" evidence="9">
    <location>
        <begin position="47"/>
        <end position="72"/>
    </location>
</feature>
<evidence type="ECO:0000256" key="7">
    <source>
        <dbReference type="ARBA" id="ARBA00023136"/>
    </source>
</evidence>
<dbReference type="Pfam" id="PF01277">
    <property type="entry name" value="Oleosin"/>
    <property type="match status" value="1"/>
</dbReference>
<accession>A0ABQ7Y7C5</accession>
<proteinExistence type="inferred from homology"/>
<evidence type="ECO:0000256" key="1">
    <source>
        <dbReference type="ARBA" id="ARBA00004141"/>
    </source>
</evidence>
<evidence type="ECO:0000256" key="6">
    <source>
        <dbReference type="ARBA" id="ARBA00022989"/>
    </source>
</evidence>
<keyword evidence="7 9" id="KW-0472">Membrane</keyword>
<feature type="region of interest" description="Disordered" evidence="8">
    <location>
        <begin position="154"/>
        <end position="245"/>
    </location>
</feature>
<dbReference type="InterPro" id="IPR000136">
    <property type="entry name" value="Oleosin"/>
</dbReference>
<comment type="subcellular location">
    <subcellularLocation>
        <location evidence="2">Lipid droplet</location>
    </subcellularLocation>
    <subcellularLocation>
        <location evidence="1">Membrane</location>
        <topology evidence="1">Multi-pass membrane protein</topology>
    </subcellularLocation>
</comment>
<gene>
    <name evidence="10" type="ORF">HID58_081309</name>
</gene>
<evidence type="ECO:0000313" key="11">
    <source>
        <dbReference type="Proteomes" id="UP000824890"/>
    </source>
</evidence>
<dbReference type="PANTHER" id="PTHR33203:SF26">
    <property type="entry name" value="GLYCINE-RICH PROTEIN-RELATED"/>
    <property type="match status" value="1"/>
</dbReference>
<dbReference type="Proteomes" id="UP000824890">
    <property type="component" value="Unassembled WGS sequence"/>
</dbReference>
<keyword evidence="6 9" id="KW-1133">Transmembrane helix</keyword>
<keyword evidence="11" id="KW-1185">Reference proteome</keyword>
<organism evidence="10 11">
    <name type="scientific">Brassica napus</name>
    <name type="common">Rape</name>
    <dbReference type="NCBI Taxonomy" id="3708"/>
    <lineage>
        <taxon>Eukaryota</taxon>
        <taxon>Viridiplantae</taxon>
        <taxon>Streptophyta</taxon>
        <taxon>Embryophyta</taxon>
        <taxon>Tracheophyta</taxon>
        <taxon>Spermatophyta</taxon>
        <taxon>Magnoliopsida</taxon>
        <taxon>eudicotyledons</taxon>
        <taxon>Gunneridae</taxon>
        <taxon>Pentapetalae</taxon>
        <taxon>rosids</taxon>
        <taxon>malvids</taxon>
        <taxon>Brassicales</taxon>
        <taxon>Brassicaceae</taxon>
        <taxon>Brassiceae</taxon>
        <taxon>Brassica</taxon>
    </lineage>
</organism>
<evidence type="ECO:0000256" key="9">
    <source>
        <dbReference type="SAM" id="Phobius"/>
    </source>
</evidence>
<keyword evidence="4" id="KW-0551">Lipid droplet</keyword>
<feature type="transmembrane region" description="Helical" evidence="9">
    <location>
        <begin position="78"/>
        <end position="97"/>
    </location>
</feature>
<feature type="compositionally biased region" description="Low complexity" evidence="8">
    <location>
        <begin position="155"/>
        <end position="245"/>
    </location>
</feature>
<evidence type="ECO:0000313" key="10">
    <source>
        <dbReference type="EMBL" id="KAH0864098.1"/>
    </source>
</evidence>
<evidence type="ECO:0008006" key="12">
    <source>
        <dbReference type="Google" id="ProtNLM"/>
    </source>
</evidence>
<comment type="caution">
    <text evidence="10">The sequence shown here is derived from an EMBL/GenBank/DDBJ whole genome shotgun (WGS) entry which is preliminary data.</text>
</comment>
<dbReference type="EMBL" id="JAGKQM010000018">
    <property type="protein sequence ID" value="KAH0864098.1"/>
    <property type="molecule type" value="Genomic_DNA"/>
</dbReference>
<evidence type="ECO:0000256" key="2">
    <source>
        <dbReference type="ARBA" id="ARBA00004502"/>
    </source>
</evidence>
<evidence type="ECO:0000256" key="8">
    <source>
        <dbReference type="SAM" id="MobiDB-lite"/>
    </source>
</evidence>
<protein>
    <recommendedName>
        <fullName evidence="12">Oleosin</fullName>
    </recommendedName>
</protein>